<dbReference type="RefSeq" id="WP_096346010.1">
    <property type="nucleotide sequence ID" value="NZ_CP033116.1"/>
</dbReference>
<dbReference type="EMBL" id="CP033116">
    <property type="protein sequence ID" value="QFY55931.1"/>
    <property type="molecule type" value="Genomic_DNA"/>
</dbReference>
<dbReference type="InterPro" id="IPR032720">
    <property type="entry name" value="Cys_rich_CWC"/>
</dbReference>
<keyword evidence="4" id="KW-1185">Reference proteome</keyword>
<dbReference type="Proteomes" id="UP000243750">
    <property type="component" value="Unassembled WGS sequence"/>
</dbReference>
<name>A0AA91U3B1_9GAMM</name>
<sequence>MKPLANTLCPLCGGANKCQPAQAGSFDVACWCMTTAIDAQALARVPAEVGDTACLCPRCAAGESLAVNADGISKR</sequence>
<gene>
    <name evidence="1" type="ORF">CO192_07575</name>
    <name evidence="2" type="ORF">EAO82_05890</name>
</gene>
<evidence type="ECO:0008006" key="5">
    <source>
        <dbReference type="Google" id="ProtNLM"/>
    </source>
</evidence>
<dbReference type="Proteomes" id="UP000344571">
    <property type="component" value="Chromosome"/>
</dbReference>
<proteinExistence type="predicted"/>
<organism evidence="1 3">
    <name type="scientific">Halopseudomonas pelagia</name>
    <dbReference type="NCBI Taxonomy" id="553151"/>
    <lineage>
        <taxon>Bacteria</taxon>
        <taxon>Pseudomonadati</taxon>
        <taxon>Pseudomonadota</taxon>
        <taxon>Gammaproteobacteria</taxon>
        <taxon>Pseudomonadales</taxon>
        <taxon>Pseudomonadaceae</taxon>
        <taxon>Halopseudomonas</taxon>
    </lineage>
</organism>
<evidence type="ECO:0000313" key="1">
    <source>
        <dbReference type="EMBL" id="PCC99983.1"/>
    </source>
</evidence>
<evidence type="ECO:0000313" key="4">
    <source>
        <dbReference type="Proteomes" id="UP000344571"/>
    </source>
</evidence>
<protein>
    <recommendedName>
        <fullName evidence="5">Cysteine-rich CWC</fullName>
    </recommendedName>
</protein>
<reference evidence="1 3" key="1">
    <citation type="submission" date="2017-09" db="EMBL/GenBank/DDBJ databases">
        <title>Bacterial and phytoplankton interrelationship in Kongsfjorden, an Arctic fjord.</title>
        <authorList>
            <person name="Sinha R."/>
            <person name="Krishnan K."/>
        </authorList>
    </citation>
    <scope>NUCLEOTIDE SEQUENCE [LARGE SCALE GENOMIC DNA]</scope>
    <source>
        <strain evidence="1 3">58</strain>
    </source>
</reference>
<evidence type="ECO:0000313" key="2">
    <source>
        <dbReference type="EMBL" id="QFY55931.1"/>
    </source>
</evidence>
<evidence type="ECO:0000313" key="3">
    <source>
        <dbReference type="Proteomes" id="UP000243750"/>
    </source>
</evidence>
<dbReference type="EMBL" id="NWMT01000082">
    <property type="protein sequence ID" value="PCC99983.1"/>
    <property type="molecule type" value="Genomic_DNA"/>
</dbReference>
<dbReference type="Pfam" id="PF14375">
    <property type="entry name" value="Cys_rich_CWC"/>
    <property type="match status" value="1"/>
</dbReference>
<accession>A0AA91U3B1</accession>
<dbReference type="AlphaFoldDB" id="A0AA91U3B1"/>
<reference evidence="2 4" key="2">
    <citation type="submission" date="2018-10" db="EMBL/GenBank/DDBJ databases">
        <title>Complete genome sequence of Pseudomonas pelagia strain Kongs-67.</title>
        <authorList>
            <person name="Sinha R.K."/>
            <person name="Krishnan K."/>
        </authorList>
    </citation>
    <scope>NUCLEOTIDE SEQUENCE [LARGE SCALE GENOMIC DNA]</scope>
    <source>
        <strain evidence="2 4">Kongs-67</strain>
    </source>
</reference>